<dbReference type="Proteomes" id="UP000305361">
    <property type="component" value="Segment"/>
</dbReference>
<accession>A0A4Y1NR34</accession>
<organism evidence="1 2">
    <name type="scientific">Erwinia phage vB_EhrS_49</name>
    <dbReference type="NCBI Taxonomy" id="2283026"/>
    <lineage>
        <taxon>Viruses</taxon>
        <taxon>Duplodnaviria</taxon>
        <taxon>Heunggongvirae</taxon>
        <taxon>Uroviricota</taxon>
        <taxon>Caudoviricetes</taxon>
        <taxon>Feofaniavirus</taxon>
        <taxon>Feofaniavirus Eho49</taxon>
    </lineage>
</organism>
<keyword evidence="2" id="KW-1185">Reference proteome</keyword>
<proteinExistence type="predicted"/>
<gene>
    <name evidence="1" type="ORF">MZUP3_230</name>
</gene>
<evidence type="ECO:0000313" key="1">
    <source>
        <dbReference type="EMBL" id="AXH43447.1"/>
    </source>
</evidence>
<evidence type="ECO:0000313" key="2">
    <source>
        <dbReference type="Proteomes" id="UP000305361"/>
    </source>
</evidence>
<protein>
    <submittedName>
        <fullName evidence="1">Uncharacterized protein</fullName>
    </submittedName>
</protein>
<sequence>MADWAIRTWDANGVDNNTGLVRVLVKGFFSVSAGQQSGSSSISLPSGYVLDYLFQPSTGTLNTTRRRVSISGGTLTISSVADSDFSTGTQAALGGNFLLYVRKEEWRLGEQC</sequence>
<reference evidence="1 2" key="1">
    <citation type="journal article" date="2019" name="J. Basic Microbiol.">
        <title>Complete genome sequence analysis of temperate Erwinia bacteriophages 49 and 59.</title>
        <authorList>
            <person name="Zlatohurska M."/>
            <person name="Gorb T."/>
            <person name="Romaniuk L."/>
            <person name="Korol N."/>
            <person name="Faidiuk Y."/>
            <person name="Kropinski A.M."/>
            <person name="Kushkina A."/>
            <person name="Tovkach F."/>
        </authorList>
    </citation>
    <scope>NUCLEOTIDE SEQUENCE [LARGE SCALE GENOMIC DNA]</scope>
</reference>
<dbReference type="EMBL" id="MH443100">
    <property type="protein sequence ID" value="AXH43447.1"/>
    <property type="molecule type" value="Genomic_DNA"/>
</dbReference>
<name>A0A4Y1NR34_9CAUD</name>